<keyword evidence="3" id="KW-0418">Kinase</keyword>
<feature type="coiled-coil region" evidence="1">
    <location>
        <begin position="380"/>
        <end position="411"/>
    </location>
</feature>
<dbReference type="Gene3D" id="1.50.10.20">
    <property type="match status" value="1"/>
</dbReference>
<dbReference type="SUPFAM" id="SSF52833">
    <property type="entry name" value="Thioredoxin-like"/>
    <property type="match status" value="1"/>
</dbReference>
<dbReference type="CDD" id="cd02955">
    <property type="entry name" value="SSP411"/>
    <property type="match status" value="1"/>
</dbReference>
<keyword evidence="3" id="KW-0808">Transferase</keyword>
<organism evidence="3 4">
    <name type="scientific">Sulfurihydrogenibium yellowstonense SS-5</name>
    <dbReference type="NCBI Taxonomy" id="432331"/>
    <lineage>
        <taxon>Bacteria</taxon>
        <taxon>Pseudomonadati</taxon>
        <taxon>Aquificota</taxon>
        <taxon>Aquificia</taxon>
        <taxon>Aquificales</taxon>
        <taxon>Hydrogenothermaceae</taxon>
        <taxon>Sulfurihydrogenibium</taxon>
    </lineage>
</organism>
<accession>C4FIN0</accession>
<keyword evidence="1" id="KW-0175">Coiled coil</keyword>
<dbReference type="InterPro" id="IPR004879">
    <property type="entry name" value="Ssp411-like_TRX"/>
</dbReference>
<sequence>MNKKPNRLINEKSPYLLQHAYNPVDWYPWCDEAFEKAKKEDKPIFLSIGYSSCHWCHVMEKESFEDEEVAKILNENYVSIKVDREERPDIDSIYMNVCLMFNGSGGWPLTIIMTPDKKPFFAGTYFPKYSRPGRIGLVDLLTSVAEYWKNNKEDLIQRAEKVIEYLKDDFKGIYDEISKDIIDACYFDLKSRFDREYGGFSIKPKFPTPHNIMFLLRYYYHTKETEALKMAEKTLINMRLGGMYDHIGFGFHRYSTDREWLLPHFEKMLYDQAMLTMAYTEAYQLTKNNFYKKTAQETITYVLRDMTSKEGVFYSSEDADSEGEEGKFYTWTIDELKEVLNDEELSLVIKVFNVKEEGNYLEEATGHLTGRNILYLKKPIRELANDLNMNQDQLEAKLEEIRRKLFDAREKRVHPQKDDKVLTDWNGLMISALAKAGKGFEDKDLIEKAKVAADFILNTMFKNDTLYHLYKDGEIKVEGLLDDYTFFSWGLIELCEATGDIKYLKSALKLTDLMIEKFYDFENGGFFLSPKNSKDVIVRPKEAFDGAIPSGNSVSAYNLYRLYLISGNEKYYNFAIETLKAFGGEIKRLPSYHSMFNIVLMLVFYPTSEVVLAGNCEKVLDKINTEFIPNKAIVFLNRENEKQIKELIPYTNNMILSDECDIYVCKNFSCNLPTKDLEYALNLMKD</sequence>
<proteinExistence type="predicted"/>
<reference evidence="3 4" key="1">
    <citation type="submission" date="2009-04" db="EMBL/GenBank/DDBJ databases">
        <authorList>
            <person name="Reysenbach A.-L."/>
            <person name="Heidelberg J.F."/>
            <person name="Nelson W.C."/>
        </authorList>
    </citation>
    <scope>NUCLEOTIDE SEQUENCE [LARGE SCALE GENOMIC DNA]</scope>
    <source>
        <strain evidence="3 4">SS-5</strain>
    </source>
</reference>
<dbReference type="GO" id="GO:0016301">
    <property type="term" value="F:kinase activity"/>
    <property type="evidence" value="ECO:0007669"/>
    <property type="project" value="UniProtKB-KW"/>
</dbReference>
<comment type="caution">
    <text evidence="3">The sequence shown here is derived from an EMBL/GenBank/DDBJ whole genome shotgun (WGS) entry which is preliminary data.</text>
</comment>
<evidence type="ECO:0000313" key="3">
    <source>
        <dbReference type="EMBL" id="EEP61068.1"/>
    </source>
</evidence>
<dbReference type="PANTHER" id="PTHR42899:SF1">
    <property type="entry name" value="SPERMATOGENESIS-ASSOCIATED PROTEIN 20"/>
    <property type="match status" value="1"/>
</dbReference>
<name>C4FIN0_9AQUI</name>
<gene>
    <name evidence="3" type="ORF">SULYE_0420</name>
</gene>
<keyword evidence="4" id="KW-1185">Reference proteome</keyword>
<evidence type="ECO:0000256" key="1">
    <source>
        <dbReference type="SAM" id="Coils"/>
    </source>
</evidence>
<dbReference type="PANTHER" id="PTHR42899">
    <property type="entry name" value="SPERMATOGENESIS-ASSOCIATED PROTEIN 20"/>
    <property type="match status" value="1"/>
</dbReference>
<dbReference type="GO" id="GO:0005975">
    <property type="term" value="P:carbohydrate metabolic process"/>
    <property type="evidence" value="ECO:0007669"/>
    <property type="project" value="InterPro"/>
</dbReference>
<evidence type="ECO:0000313" key="4">
    <source>
        <dbReference type="Proteomes" id="UP000005540"/>
    </source>
</evidence>
<dbReference type="InterPro" id="IPR012341">
    <property type="entry name" value="6hp_glycosidase-like_sf"/>
</dbReference>
<evidence type="ECO:0000259" key="2">
    <source>
        <dbReference type="Pfam" id="PF03190"/>
    </source>
</evidence>
<dbReference type="Gene3D" id="3.40.30.10">
    <property type="entry name" value="Glutaredoxin"/>
    <property type="match status" value="1"/>
</dbReference>
<feature type="domain" description="Spermatogenesis-associated protein 20-like TRX" evidence="2">
    <location>
        <begin position="5"/>
        <end position="166"/>
    </location>
</feature>
<dbReference type="AlphaFoldDB" id="C4FIN0"/>
<dbReference type="RefSeq" id="WP_007545959.1">
    <property type="nucleotide sequence ID" value="NZ_ABZS01000027.1"/>
</dbReference>
<dbReference type="Gene3D" id="1.50.10.10">
    <property type="match status" value="1"/>
</dbReference>
<dbReference type="InterPro" id="IPR024705">
    <property type="entry name" value="Ssp411"/>
</dbReference>
<dbReference type="PIRSF" id="PIRSF006402">
    <property type="entry name" value="UCP006402_thioredoxin"/>
    <property type="match status" value="1"/>
</dbReference>
<protein>
    <submittedName>
        <fullName evidence="3">Thymidylate kinase</fullName>
    </submittedName>
</protein>
<dbReference type="InterPro" id="IPR008928">
    <property type="entry name" value="6-hairpin_glycosidase_sf"/>
</dbReference>
<dbReference type="EMBL" id="ABZS01000027">
    <property type="protein sequence ID" value="EEP61068.1"/>
    <property type="molecule type" value="Genomic_DNA"/>
</dbReference>
<dbReference type="SUPFAM" id="SSF48208">
    <property type="entry name" value="Six-hairpin glycosidases"/>
    <property type="match status" value="1"/>
</dbReference>
<dbReference type="Proteomes" id="UP000005540">
    <property type="component" value="Unassembled WGS sequence"/>
</dbReference>
<dbReference type="Pfam" id="PF03190">
    <property type="entry name" value="Thioredox_DsbH"/>
    <property type="match status" value="1"/>
</dbReference>
<dbReference type="OrthoDB" id="9762614at2"/>
<dbReference type="InterPro" id="IPR036249">
    <property type="entry name" value="Thioredoxin-like_sf"/>
</dbReference>